<evidence type="ECO:0000259" key="1">
    <source>
        <dbReference type="Pfam" id="PF01370"/>
    </source>
</evidence>
<dbReference type="OrthoDB" id="7941246at2"/>
<dbReference type="SUPFAM" id="SSF51735">
    <property type="entry name" value="NAD(P)-binding Rossmann-fold domains"/>
    <property type="match status" value="1"/>
</dbReference>
<accession>A0A2T8FEX4</accession>
<evidence type="ECO:0000313" key="3">
    <source>
        <dbReference type="Proteomes" id="UP000246018"/>
    </source>
</evidence>
<dbReference type="InterPro" id="IPR051783">
    <property type="entry name" value="NAD(P)-dependent_oxidoreduct"/>
</dbReference>
<dbReference type="InterPro" id="IPR036291">
    <property type="entry name" value="NAD(P)-bd_dom_sf"/>
</dbReference>
<protein>
    <submittedName>
        <fullName evidence="2">Epimerase</fullName>
    </submittedName>
</protein>
<dbReference type="EMBL" id="QDGZ01000001">
    <property type="protein sequence ID" value="PVG84271.1"/>
    <property type="molecule type" value="Genomic_DNA"/>
</dbReference>
<organism evidence="2 3">
    <name type="scientific">Nocardioides gansuensis</name>
    <dbReference type="NCBI Taxonomy" id="2138300"/>
    <lineage>
        <taxon>Bacteria</taxon>
        <taxon>Bacillati</taxon>
        <taxon>Actinomycetota</taxon>
        <taxon>Actinomycetes</taxon>
        <taxon>Propionibacteriales</taxon>
        <taxon>Nocardioidaceae</taxon>
        <taxon>Nocardioides</taxon>
    </lineage>
</organism>
<dbReference type="GO" id="GO:0004029">
    <property type="term" value="F:aldehyde dehydrogenase (NAD+) activity"/>
    <property type="evidence" value="ECO:0007669"/>
    <property type="project" value="TreeGrafter"/>
</dbReference>
<dbReference type="GO" id="GO:0005737">
    <property type="term" value="C:cytoplasm"/>
    <property type="evidence" value="ECO:0007669"/>
    <property type="project" value="TreeGrafter"/>
</dbReference>
<sequence length="328" mass="35078">MKILVLGGTRFLSRAVAEEAVARGHQVACACRGSSGRLPDGVTHMAWDRSEEAPAGLADGGWDAVVDVARLPSHVRRAVEAVPDTHWVFVSTISVYPDDDTPGTPETLRVHEPLAEDVDLDESPEAYGRMKVACEQLVTDGAASSLVIRPGLIVGPGDPSGRFTYWAARLAEGGEVLAPGTPDDVVQVIDVRDLAEWLVTVAEERITGVYDAVGEIQSLESLLGAVASGVGATPRLTWLPQEFLTEQGVEPWSGDDSVPLWLPRPDYDGMMAHDPAPALAAGLWLRPIDDTARDTAAWLAATPDAVRTGISRQREAELLAAWAASLRR</sequence>
<dbReference type="Proteomes" id="UP000246018">
    <property type="component" value="Unassembled WGS sequence"/>
</dbReference>
<evidence type="ECO:0000313" key="2">
    <source>
        <dbReference type="EMBL" id="PVG84271.1"/>
    </source>
</evidence>
<dbReference type="Pfam" id="PF01370">
    <property type="entry name" value="Epimerase"/>
    <property type="match status" value="1"/>
</dbReference>
<name>A0A2T8FEX4_9ACTN</name>
<comment type="caution">
    <text evidence="2">The sequence shown here is derived from an EMBL/GenBank/DDBJ whole genome shotgun (WGS) entry which is preliminary data.</text>
</comment>
<dbReference type="PANTHER" id="PTHR48079">
    <property type="entry name" value="PROTEIN YEEZ"/>
    <property type="match status" value="1"/>
</dbReference>
<dbReference type="RefSeq" id="WP_116570401.1">
    <property type="nucleotide sequence ID" value="NZ_QDGZ01000001.1"/>
</dbReference>
<feature type="domain" description="NAD-dependent epimerase/dehydratase" evidence="1">
    <location>
        <begin position="80"/>
        <end position="204"/>
    </location>
</feature>
<gene>
    <name evidence="2" type="ORF">DDE18_01155</name>
</gene>
<dbReference type="Gene3D" id="3.40.50.720">
    <property type="entry name" value="NAD(P)-binding Rossmann-like Domain"/>
    <property type="match status" value="1"/>
</dbReference>
<reference evidence="2 3" key="1">
    <citation type="submission" date="2018-04" db="EMBL/GenBank/DDBJ databases">
        <title>Genome of Nocardioides gansuensis WSJ-1.</title>
        <authorList>
            <person name="Wu S."/>
            <person name="Wang G."/>
        </authorList>
    </citation>
    <scope>NUCLEOTIDE SEQUENCE [LARGE SCALE GENOMIC DNA]</scope>
    <source>
        <strain evidence="2 3">WSJ-1</strain>
    </source>
</reference>
<keyword evidence="3" id="KW-1185">Reference proteome</keyword>
<dbReference type="InterPro" id="IPR001509">
    <property type="entry name" value="Epimerase_deHydtase"/>
</dbReference>
<proteinExistence type="predicted"/>
<dbReference type="AlphaFoldDB" id="A0A2T8FEX4"/>
<dbReference type="PANTHER" id="PTHR48079:SF6">
    <property type="entry name" value="NAD(P)-BINDING DOMAIN-CONTAINING PROTEIN-RELATED"/>
    <property type="match status" value="1"/>
</dbReference>